<dbReference type="EMBL" id="JAODUP010000120">
    <property type="protein sequence ID" value="KAK2161213.1"/>
    <property type="molecule type" value="Genomic_DNA"/>
</dbReference>
<sequence>MGSAKKQSMHTANKYDNGLKSKHAHKNVQNITGIKVGIISNYKLSLRLSPLHNDWIQSGPCFTLNTFAPTTLENTKNNNKPETFSWDIKRSGEDVDLFTVNHQCFSQCRIIGLFQWSSAAKSFEPGIM</sequence>
<evidence type="ECO:0000313" key="2">
    <source>
        <dbReference type="Proteomes" id="UP001208570"/>
    </source>
</evidence>
<organism evidence="1 2">
    <name type="scientific">Paralvinella palmiformis</name>
    <dbReference type="NCBI Taxonomy" id="53620"/>
    <lineage>
        <taxon>Eukaryota</taxon>
        <taxon>Metazoa</taxon>
        <taxon>Spiralia</taxon>
        <taxon>Lophotrochozoa</taxon>
        <taxon>Annelida</taxon>
        <taxon>Polychaeta</taxon>
        <taxon>Sedentaria</taxon>
        <taxon>Canalipalpata</taxon>
        <taxon>Terebellida</taxon>
        <taxon>Terebelliformia</taxon>
        <taxon>Alvinellidae</taxon>
        <taxon>Paralvinella</taxon>
    </lineage>
</organism>
<proteinExistence type="predicted"/>
<name>A0AAD9NA91_9ANNE</name>
<keyword evidence="2" id="KW-1185">Reference proteome</keyword>
<dbReference type="AlphaFoldDB" id="A0AAD9NA91"/>
<accession>A0AAD9NA91</accession>
<evidence type="ECO:0000313" key="1">
    <source>
        <dbReference type="EMBL" id="KAK2161213.1"/>
    </source>
</evidence>
<comment type="caution">
    <text evidence="1">The sequence shown here is derived from an EMBL/GenBank/DDBJ whole genome shotgun (WGS) entry which is preliminary data.</text>
</comment>
<protein>
    <submittedName>
        <fullName evidence="1">Uncharacterized protein</fullName>
    </submittedName>
</protein>
<dbReference type="Proteomes" id="UP001208570">
    <property type="component" value="Unassembled WGS sequence"/>
</dbReference>
<reference evidence="1" key="1">
    <citation type="journal article" date="2023" name="Mol. Biol. Evol.">
        <title>Third-Generation Sequencing Reveals the Adaptive Role of the Epigenome in Three Deep-Sea Polychaetes.</title>
        <authorList>
            <person name="Perez M."/>
            <person name="Aroh O."/>
            <person name="Sun Y."/>
            <person name="Lan Y."/>
            <person name="Juniper S.K."/>
            <person name="Young C.R."/>
            <person name="Angers B."/>
            <person name="Qian P.Y."/>
        </authorList>
    </citation>
    <scope>NUCLEOTIDE SEQUENCE</scope>
    <source>
        <strain evidence="1">P08H-3</strain>
    </source>
</reference>
<gene>
    <name evidence="1" type="ORF">LSH36_120g16051</name>
</gene>